<feature type="domain" description="DUF8054" evidence="2">
    <location>
        <begin position="92"/>
        <end position="212"/>
    </location>
</feature>
<evidence type="ECO:0000313" key="3">
    <source>
        <dbReference type="EMBL" id="SFR58020.1"/>
    </source>
</evidence>
<dbReference type="InterPro" id="IPR058775">
    <property type="entry name" value="DUF8054_M"/>
</dbReference>
<reference evidence="4" key="1">
    <citation type="submission" date="2016-10" db="EMBL/GenBank/DDBJ databases">
        <authorList>
            <person name="Varghese N."/>
            <person name="Submissions S."/>
        </authorList>
    </citation>
    <scope>NUCLEOTIDE SEQUENCE [LARGE SCALE GENOMIC DNA]</scope>
    <source>
        <strain evidence="4">CGMCC 1.8711</strain>
    </source>
</reference>
<keyword evidence="1" id="KW-1133">Transmembrane helix</keyword>
<dbReference type="EMBL" id="FOYS01000004">
    <property type="protein sequence ID" value="SFR58020.1"/>
    <property type="molecule type" value="Genomic_DNA"/>
</dbReference>
<dbReference type="OrthoDB" id="292134at2157"/>
<proteinExistence type="predicted"/>
<dbReference type="Proteomes" id="UP000243250">
    <property type="component" value="Unassembled WGS sequence"/>
</dbReference>
<feature type="transmembrane region" description="Helical" evidence="1">
    <location>
        <begin position="34"/>
        <end position="52"/>
    </location>
</feature>
<protein>
    <recommendedName>
        <fullName evidence="2">DUF8054 domain-containing protein</fullName>
    </recommendedName>
</protein>
<dbReference type="AlphaFoldDB" id="A0A1I6HUX7"/>
<keyword evidence="1" id="KW-0472">Membrane</keyword>
<evidence type="ECO:0000259" key="2">
    <source>
        <dbReference type="Pfam" id="PF26238"/>
    </source>
</evidence>
<evidence type="ECO:0000313" key="4">
    <source>
        <dbReference type="Proteomes" id="UP000243250"/>
    </source>
</evidence>
<dbReference type="Pfam" id="PF26238">
    <property type="entry name" value="DUF8054_M"/>
    <property type="match status" value="1"/>
</dbReference>
<organism evidence="3 4">
    <name type="scientific">Halogeometricum limi</name>
    <dbReference type="NCBI Taxonomy" id="555875"/>
    <lineage>
        <taxon>Archaea</taxon>
        <taxon>Methanobacteriati</taxon>
        <taxon>Methanobacteriota</taxon>
        <taxon>Stenosarchaea group</taxon>
        <taxon>Halobacteria</taxon>
        <taxon>Halobacteriales</taxon>
        <taxon>Haloferacaceae</taxon>
        <taxon>Halogeometricum</taxon>
    </lineage>
</organism>
<sequence length="293" mass="32199">MRRRRDPRVVVLVVAAFAVFSGIAVGMTARWPTAGVVVSFVLVSTAAVIVADHPSSRRRIDRCADRVSALARRLFSTDSRAQLPDAVGVGSAEAHLRRADVLVDDESGEIPRIASDFERSWRRRILSMGHREDDPAALANLLSIPEREIDLRWEAEEGVLVASVSNERAGQWPSRAAFVADVTAVAEFRAKYPEWWTLDPPMRTRVLAALRLCLDRCPTCDGDVTLSRFDADRFDTGRRRSADGRPFLGDAAARDGDSVLAATCAGCDARLFEAEVDRVDFDASYQPDADAEA</sequence>
<accession>A0A1I6HUX7</accession>
<keyword evidence="4" id="KW-1185">Reference proteome</keyword>
<keyword evidence="1" id="KW-0812">Transmembrane</keyword>
<name>A0A1I6HUX7_9EURY</name>
<gene>
    <name evidence="3" type="ORF">SAMN04488124_2465</name>
</gene>
<evidence type="ECO:0000256" key="1">
    <source>
        <dbReference type="SAM" id="Phobius"/>
    </source>
</evidence>